<comment type="caution">
    <text evidence="2">The sequence shown here is derived from an EMBL/GenBank/DDBJ whole genome shotgun (WGS) entry which is preliminary data.</text>
</comment>
<dbReference type="Proteomes" id="UP000216451">
    <property type="component" value="Unassembled WGS sequence"/>
</dbReference>
<evidence type="ECO:0000256" key="1">
    <source>
        <dbReference type="SAM" id="Phobius"/>
    </source>
</evidence>
<keyword evidence="3" id="KW-1185">Reference proteome</keyword>
<dbReference type="EMBL" id="MWXA01000001">
    <property type="protein sequence ID" value="OZG68779.1"/>
    <property type="molecule type" value="Genomic_DNA"/>
</dbReference>
<dbReference type="AlphaFoldDB" id="A0A261GBH5"/>
<evidence type="ECO:0008006" key="4">
    <source>
        <dbReference type="Google" id="ProtNLM"/>
    </source>
</evidence>
<dbReference type="NCBIfam" id="NF038065">
    <property type="entry name" value="Pr6Pr"/>
    <property type="match status" value="1"/>
</dbReference>
<proteinExistence type="predicted"/>
<keyword evidence="1" id="KW-0472">Membrane</keyword>
<organism evidence="2 3">
    <name type="scientific">Bifidobacterium aquikefiri</name>
    <dbReference type="NCBI Taxonomy" id="1653207"/>
    <lineage>
        <taxon>Bacteria</taxon>
        <taxon>Bacillati</taxon>
        <taxon>Actinomycetota</taxon>
        <taxon>Actinomycetes</taxon>
        <taxon>Bifidobacteriales</taxon>
        <taxon>Bifidobacteriaceae</taxon>
        <taxon>Bifidobacterium</taxon>
    </lineage>
</organism>
<feature type="transmembrane region" description="Helical" evidence="1">
    <location>
        <begin position="148"/>
        <end position="167"/>
    </location>
</feature>
<feature type="transmembrane region" description="Helical" evidence="1">
    <location>
        <begin position="12"/>
        <end position="28"/>
    </location>
</feature>
<name>A0A261GBH5_9BIFI</name>
<sequence length="229" mass="25098">MLADIRLPAAAYRAATAVIAGVAISRVINLGTPSFAPGGILYYTSMSNLLGMAWSLCALITTLITIAKHARNGTASVHPRIGAGIGLALLVTLLIYLVILAPSDFTQSSSYQPFTLTDNLVHIIVPLLVTGDWVLFAKKGALRWWDPLWWALIPYTYVAFAYIRPFFTEAEWPGGGHYPYPFLDIDQFGRRTVFINLAVLTLAVEMIAFLMVIIDRGLVARRISARVSA</sequence>
<gene>
    <name evidence="2" type="ORF">BAQU_0080</name>
</gene>
<reference evidence="2 3" key="1">
    <citation type="journal article" date="2017" name="BMC Genomics">
        <title>Comparative genomic and phylogenomic analyses of the Bifidobacteriaceae family.</title>
        <authorList>
            <person name="Lugli G.A."/>
            <person name="Milani C."/>
            <person name="Turroni F."/>
            <person name="Duranti S."/>
            <person name="Mancabelli L."/>
            <person name="Mangifesta M."/>
            <person name="Ferrario C."/>
            <person name="Modesto M."/>
            <person name="Mattarelli P."/>
            <person name="Jiri K."/>
            <person name="van Sinderen D."/>
            <person name="Ventura M."/>
        </authorList>
    </citation>
    <scope>NUCLEOTIDE SEQUENCE [LARGE SCALE GENOMIC DNA]</scope>
    <source>
        <strain evidence="2 3">LMG 28769</strain>
    </source>
</reference>
<evidence type="ECO:0000313" key="3">
    <source>
        <dbReference type="Proteomes" id="UP000216451"/>
    </source>
</evidence>
<feature type="transmembrane region" description="Helical" evidence="1">
    <location>
        <begin position="193"/>
        <end position="214"/>
    </location>
</feature>
<protein>
    <recommendedName>
        <fullName evidence="4">Pr6Pr family membrane protein</fullName>
    </recommendedName>
</protein>
<feature type="transmembrane region" description="Helical" evidence="1">
    <location>
        <begin position="119"/>
        <end position="136"/>
    </location>
</feature>
<feature type="transmembrane region" description="Helical" evidence="1">
    <location>
        <begin position="79"/>
        <end position="99"/>
    </location>
</feature>
<keyword evidence="1" id="KW-1133">Transmembrane helix</keyword>
<feature type="transmembrane region" description="Helical" evidence="1">
    <location>
        <begin position="40"/>
        <end position="67"/>
    </location>
</feature>
<accession>A0A261GBH5</accession>
<dbReference type="InterPro" id="IPR049713">
    <property type="entry name" value="Pr6Pr-like"/>
</dbReference>
<dbReference type="RefSeq" id="WP_094692098.1">
    <property type="nucleotide sequence ID" value="NZ_JBDNSV010000008.1"/>
</dbReference>
<evidence type="ECO:0000313" key="2">
    <source>
        <dbReference type="EMBL" id="OZG68779.1"/>
    </source>
</evidence>
<keyword evidence="1" id="KW-0812">Transmembrane</keyword>